<dbReference type="EMBL" id="CM056811">
    <property type="protein sequence ID" value="KAJ8635578.1"/>
    <property type="molecule type" value="Genomic_DNA"/>
</dbReference>
<proteinExistence type="predicted"/>
<sequence length="152" mass="17206">MRDEEGDDGDLAYDRDLQEWPQRGRKILLLEAGTVLNAKDARKAIQAGAKFLMSPVSVKEILDDPLCSSEVLYIPGVMTPTENHLRSSSVLPPPTNRHLHRCRSRGRKLHSLQSPSLLHKRRAEKNNRKQAVSMTVVIIFLSPSTELRMQQN</sequence>
<evidence type="ECO:0000313" key="1">
    <source>
        <dbReference type="EMBL" id="KAJ8635578.1"/>
    </source>
</evidence>
<name>A0ACC2LQY8_PERAE</name>
<evidence type="ECO:0000313" key="2">
    <source>
        <dbReference type="Proteomes" id="UP001234297"/>
    </source>
</evidence>
<organism evidence="1 2">
    <name type="scientific">Persea americana</name>
    <name type="common">Avocado</name>
    <dbReference type="NCBI Taxonomy" id="3435"/>
    <lineage>
        <taxon>Eukaryota</taxon>
        <taxon>Viridiplantae</taxon>
        <taxon>Streptophyta</taxon>
        <taxon>Embryophyta</taxon>
        <taxon>Tracheophyta</taxon>
        <taxon>Spermatophyta</taxon>
        <taxon>Magnoliopsida</taxon>
        <taxon>Magnoliidae</taxon>
        <taxon>Laurales</taxon>
        <taxon>Lauraceae</taxon>
        <taxon>Persea</taxon>
    </lineage>
</organism>
<comment type="caution">
    <text evidence="1">The sequence shown here is derived from an EMBL/GenBank/DDBJ whole genome shotgun (WGS) entry which is preliminary data.</text>
</comment>
<reference evidence="1 2" key="1">
    <citation type="journal article" date="2022" name="Hortic Res">
        <title>A haplotype resolved chromosomal level avocado genome allows analysis of novel avocado genes.</title>
        <authorList>
            <person name="Nath O."/>
            <person name="Fletcher S.J."/>
            <person name="Hayward A."/>
            <person name="Shaw L.M."/>
            <person name="Masouleh A.K."/>
            <person name="Furtado A."/>
            <person name="Henry R.J."/>
            <person name="Mitter N."/>
        </authorList>
    </citation>
    <scope>NUCLEOTIDE SEQUENCE [LARGE SCALE GENOMIC DNA]</scope>
    <source>
        <strain evidence="2">cv. Hass</strain>
    </source>
</reference>
<dbReference type="Proteomes" id="UP001234297">
    <property type="component" value="Chromosome 3"/>
</dbReference>
<protein>
    <submittedName>
        <fullName evidence="1">Uncharacterized protein</fullName>
    </submittedName>
</protein>
<gene>
    <name evidence="1" type="ORF">MRB53_009845</name>
</gene>
<accession>A0ACC2LQY8</accession>
<keyword evidence="2" id="KW-1185">Reference proteome</keyword>